<comment type="caution">
    <text evidence="1">The sequence shown here is derived from an EMBL/GenBank/DDBJ whole genome shotgun (WGS) entry which is preliminary data.</text>
</comment>
<name>A0AAD6D0N2_9EURO</name>
<dbReference type="EMBL" id="JAQIZZ010000003">
    <property type="protein sequence ID" value="KAJ5546752.1"/>
    <property type="molecule type" value="Genomic_DNA"/>
</dbReference>
<dbReference type="Proteomes" id="UP001220324">
    <property type="component" value="Unassembled WGS sequence"/>
</dbReference>
<dbReference type="AlphaFoldDB" id="A0AAD6D0N2"/>
<accession>A0AAD6D0N2</accession>
<proteinExistence type="predicted"/>
<protein>
    <submittedName>
        <fullName evidence="1">Uncharacterized protein</fullName>
    </submittedName>
</protein>
<organism evidence="1 2">
    <name type="scientific">Penicillium frequentans</name>
    <dbReference type="NCBI Taxonomy" id="3151616"/>
    <lineage>
        <taxon>Eukaryota</taxon>
        <taxon>Fungi</taxon>
        <taxon>Dikarya</taxon>
        <taxon>Ascomycota</taxon>
        <taxon>Pezizomycotina</taxon>
        <taxon>Eurotiomycetes</taxon>
        <taxon>Eurotiomycetidae</taxon>
        <taxon>Eurotiales</taxon>
        <taxon>Aspergillaceae</taxon>
        <taxon>Penicillium</taxon>
    </lineage>
</organism>
<reference evidence="1 2" key="1">
    <citation type="journal article" date="2023" name="IMA Fungus">
        <title>Comparative genomic study of the Penicillium genus elucidates a diverse pangenome and 15 lateral gene transfer events.</title>
        <authorList>
            <person name="Petersen C."/>
            <person name="Sorensen T."/>
            <person name="Nielsen M.R."/>
            <person name="Sondergaard T.E."/>
            <person name="Sorensen J.L."/>
            <person name="Fitzpatrick D.A."/>
            <person name="Frisvad J.C."/>
            <person name="Nielsen K.L."/>
        </authorList>
    </citation>
    <scope>NUCLEOTIDE SEQUENCE [LARGE SCALE GENOMIC DNA]</scope>
    <source>
        <strain evidence="1 2">IBT 35679</strain>
    </source>
</reference>
<evidence type="ECO:0000313" key="1">
    <source>
        <dbReference type="EMBL" id="KAJ5546752.1"/>
    </source>
</evidence>
<evidence type="ECO:0000313" key="2">
    <source>
        <dbReference type="Proteomes" id="UP001220324"/>
    </source>
</evidence>
<gene>
    <name evidence="1" type="ORF">N7494_004337</name>
</gene>
<keyword evidence="2" id="KW-1185">Reference proteome</keyword>
<sequence>MAEGLTRYQTSPPTDVVILHDRQSLNDYVKINPNGMLHAENGGYYLKDMEDVVVAIASDDLCNELDGAWASAEAAADALDAAESNSGSGSLSGANVTKRNEDLACYPNCMQNYCSHPRCFLHATCLSYSHCHVCGTRKVCL</sequence>